<evidence type="ECO:0000256" key="3">
    <source>
        <dbReference type="ARBA" id="ARBA00022801"/>
    </source>
</evidence>
<proteinExistence type="inferred from homology"/>
<accession>A0A1J5TS04</accession>
<dbReference type="SUPFAM" id="SSF52743">
    <property type="entry name" value="Subtilisin-like"/>
    <property type="match status" value="1"/>
</dbReference>
<keyword evidence="3 6" id="KW-0378">Hydrolase</keyword>
<dbReference type="PANTHER" id="PTHR43399:SF4">
    <property type="entry name" value="CELL WALL-ASSOCIATED PROTEASE"/>
    <property type="match status" value="1"/>
</dbReference>
<comment type="caution">
    <text evidence="10">The sequence shown here is derived from an EMBL/GenBank/DDBJ whole genome shotgun (WGS) entry which is preliminary data.</text>
</comment>
<evidence type="ECO:0000256" key="7">
    <source>
        <dbReference type="RuleBase" id="RU003355"/>
    </source>
</evidence>
<feature type="active site" description="Charge relay system" evidence="5 6">
    <location>
        <position position="214"/>
    </location>
</feature>
<dbReference type="InterPro" id="IPR000601">
    <property type="entry name" value="PKD_dom"/>
</dbReference>
<evidence type="ECO:0000256" key="4">
    <source>
        <dbReference type="ARBA" id="ARBA00022825"/>
    </source>
</evidence>
<feature type="region of interest" description="Disordered" evidence="8">
    <location>
        <begin position="201"/>
        <end position="220"/>
    </location>
</feature>
<dbReference type="PROSITE" id="PS50093">
    <property type="entry name" value="PKD"/>
    <property type="match status" value="1"/>
</dbReference>
<dbReference type="EMBL" id="MIZA01000019">
    <property type="protein sequence ID" value="OIR19024.1"/>
    <property type="molecule type" value="Genomic_DNA"/>
</dbReference>
<name>A0A1J5TS04_9ARCH</name>
<dbReference type="InterPro" id="IPR022409">
    <property type="entry name" value="PKD/Chitinase_dom"/>
</dbReference>
<dbReference type="InterPro" id="IPR036852">
    <property type="entry name" value="Peptidase_S8/S53_dom_sf"/>
</dbReference>
<dbReference type="SMART" id="SM00089">
    <property type="entry name" value="PKD"/>
    <property type="match status" value="2"/>
</dbReference>
<evidence type="ECO:0000256" key="6">
    <source>
        <dbReference type="PROSITE-ProRule" id="PRU01240"/>
    </source>
</evidence>
<evidence type="ECO:0000313" key="11">
    <source>
        <dbReference type="Proteomes" id="UP000183080"/>
    </source>
</evidence>
<organism evidence="10 11">
    <name type="scientific">Marine Group III euryarchaeote CG-Epi1</name>
    <dbReference type="NCBI Taxonomy" id="1888995"/>
    <lineage>
        <taxon>Archaea</taxon>
        <taxon>Methanobacteriati</taxon>
        <taxon>Thermoplasmatota</taxon>
        <taxon>Thermoplasmata</taxon>
        <taxon>Candidatus Thermoprofundales</taxon>
    </lineage>
</organism>
<evidence type="ECO:0000313" key="10">
    <source>
        <dbReference type="EMBL" id="OIR19024.1"/>
    </source>
</evidence>
<reference evidence="10 11" key="1">
    <citation type="submission" date="2016-08" db="EMBL/GenBank/DDBJ databases">
        <title>New Insights into Marine Group III Euryarchaeota, from dark to light.</title>
        <authorList>
            <person name="Haro-Moreno J.M."/>
            <person name="Rodriguez-Valera F."/>
            <person name="Lopez-Garcia P."/>
            <person name="Moreira D."/>
            <person name="Martin-Cuadrado A.B."/>
        </authorList>
    </citation>
    <scope>NUCLEOTIDE SEQUENCE [LARGE SCALE GENOMIC DNA]</scope>
    <source>
        <strain evidence="10">CG-Epi1</strain>
    </source>
</reference>
<feature type="active site" description="Charge relay system" evidence="5 6">
    <location>
        <position position="393"/>
    </location>
</feature>
<sequence length="1047" mass="113694">MSNLQVYLISAFFFVMVFSPLVQTSEESYGIPSENIHLVDKRLQLVYSDPSRAVELGLSPAPEGKINLVAQVVNLLPSHELFIEELGGEVTSSFERFNAICFTIDISKVPAITYLPDLTWLEAGVLFYPTLDNSVDSIGTSEIWDDFGFRGEDTTIAILDTGVDFDHESLDDLDDISSTYDPKIAIDSNGMLGFYNANTDQEYPDEQPHDSGSHGTHCAGIAAGTGGSSGQYAGVAPQAKLVGVIALDGGSGDEGDLLRSVDWTIQNKDRFSIDVMSLSLGGPVVIPGATNTGSSSISQALDVAVEAGIVTVVAIGNGNLGLAAHPASVSYPGDSVKAITVGSVNDDHSREIYSSRGPTGDGRLKPDVMAPGGAIMSAQAGSGDGYVSYSGTSMATPHVAGVAALMLQANPNVSPTSSTDYVKQILRETSDHKVPLDVDCGELFTPNNCYGWGTVDLIGAVSRSMNLKDVDLTGNTGIQSETSETFEASMTYTKTEYTNRGKDGGTINNFIQGSDLPDNVKIVATYSSDWPKPNTFLLNSGEGSGINAESSMSSVYEQNGKWILEANFNFTGSVSAGSSVDSFPSFQFDITAPDFNEAIPLTVFYSINDMFGETKNFTIASFTDLPDLFIEEVVISESILEDQTIPFTARVVNQGPGPAREYQLNFYNDGELFESLMIEDRLNSNEAFNVQAEWIAVKGNHELSIEIISVVPQDQDESNNYFTFDVSVSEFVDMQPPLVFITEPDQNEIVSEVVVVKGSASDNVNLEYVEVRLLPNDWERANGFENWFWSWNSSNDLNGRYTVQARSYDGYNYSSIFSIDVEVTNEGSNRRPTASLSSNLNEVYVGENIIFSGNGSTDDSQVTKYQFNFGDGRQTDWKETSWVEYYFEEPGQYEVILNVEDDEGARSSAGDSIIVEVKEEPVNNPPVAQIFSPKSGDEFRNDELIQFSAQGSSDSDGDSINFIWYSSLDGEILRTSAIAGEAILSQGTHIITLRVTDSQAEYSEQSIQISVSLSVESFDSDDSTLSSLSFLVTTLLVVTISQIKRKY</sequence>
<dbReference type="PROSITE" id="PS51892">
    <property type="entry name" value="SUBTILASE"/>
    <property type="match status" value="1"/>
</dbReference>
<protein>
    <recommendedName>
        <fullName evidence="9">PKD domain-containing protein</fullName>
    </recommendedName>
</protein>
<dbReference type="GO" id="GO:0006508">
    <property type="term" value="P:proteolysis"/>
    <property type="evidence" value="ECO:0007669"/>
    <property type="project" value="UniProtKB-KW"/>
</dbReference>
<dbReference type="STRING" id="1888995.BD935_01320"/>
<dbReference type="Pfam" id="PF00082">
    <property type="entry name" value="Peptidase_S8"/>
    <property type="match status" value="1"/>
</dbReference>
<dbReference type="InterPro" id="IPR035986">
    <property type="entry name" value="PKD_dom_sf"/>
</dbReference>
<dbReference type="InterPro" id="IPR000209">
    <property type="entry name" value="Peptidase_S8/S53_dom"/>
</dbReference>
<dbReference type="PROSITE" id="PS00137">
    <property type="entry name" value="SUBTILASE_HIS"/>
    <property type="match status" value="1"/>
</dbReference>
<feature type="domain" description="PKD" evidence="9">
    <location>
        <begin position="832"/>
        <end position="922"/>
    </location>
</feature>
<evidence type="ECO:0000256" key="1">
    <source>
        <dbReference type="ARBA" id="ARBA00011073"/>
    </source>
</evidence>
<evidence type="ECO:0000256" key="8">
    <source>
        <dbReference type="SAM" id="MobiDB-lite"/>
    </source>
</evidence>
<comment type="similarity">
    <text evidence="1 6 7">Belongs to the peptidase S8 family.</text>
</comment>
<dbReference type="InterPro" id="IPR015500">
    <property type="entry name" value="Peptidase_S8_subtilisin-rel"/>
</dbReference>
<evidence type="ECO:0000256" key="5">
    <source>
        <dbReference type="PIRSR" id="PIRSR615500-1"/>
    </source>
</evidence>
<dbReference type="AlphaFoldDB" id="A0A1J5TS04"/>
<keyword evidence="4 6" id="KW-0720">Serine protease</keyword>
<feature type="active site" description="Charge relay system" evidence="5 6">
    <location>
        <position position="160"/>
    </location>
</feature>
<dbReference type="PRINTS" id="PR00723">
    <property type="entry name" value="SUBTILISIN"/>
</dbReference>
<gene>
    <name evidence="10" type="ORF">BD935_01320</name>
</gene>
<dbReference type="GO" id="GO:0004252">
    <property type="term" value="F:serine-type endopeptidase activity"/>
    <property type="evidence" value="ECO:0007669"/>
    <property type="project" value="UniProtKB-UniRule"/>
</dbReference>
<dbReference type="InterPro" id="IPR023828">
    <property type="entry name" value="Peptidase_S8_Ser-AS"/>
</dbReference>
<evidence type="ECO:0000256" key="2">
    <source>
        <dbReference type="ARBA" id="ARBA00022670"/>
    </source>
</evidence>
<dbReference type="InterPro" id="IPR022398">
    <property type="entry name" value="Peptidase_S8_His-AS"/>
</dbReference>
<dbReference type="InterPro" id="IPR051048">
    <property type="entry name" value="Peptidase_S8/S53_subtilisin"/>
</dbReference>
<dbReference type="SUPFAM" id="SSF49299">
    <property type="entry name" value="PKD domain"/>
    <property type="match status" value="1"/>
</dbReference>
<dbReference type="Gene3D" id="2.60.40.10">
    <property type="entry name" value="Immunoglobulins"/>
    <property type="match status" value="4"/>
</dbReference>
<dbReference type="PANTHER" id="PTHR43399">
    <property type="entry name" value="SUBTILISIN-RELATED"/>
    <property type="match status" value="1"/>
</dbReference>
<dbReference type="CDD" id="cd00146">
    <property type="entry name" value="PKD"/>
    <property type="match status" value="1"/>
</dbReference>
<keyword evidence="2 6" id="KW-0645">Protease</keyword>
<dbReference type="Pfam" id="PF07705">
    <property type="entry name" value="CARDB"/>
    <property type="match status" value="1"/>
</dbReference>
<dbReference type="InterPro" id="IPR013783">
    <property type="entry name" value="Ig-like_fold"/>
</dbReference>
<dbReference type="PROSITE" id="PS00138">
    <property type="entry name" value="SUBTILASE_SER"/>
    <property type="match status" value="1"/>
</dbReference>
<dbReference type="InterPro" id="IPR011635">
    <property type="entry name" value="CARDB"/>
</dbReference>
<dbReference type="Gene3D" id="3.40.50.200">
    <property type="entry name" value="Peptidase S8/S53 domain"/>
    <property type="match status" value="1"/>
</dbReference>
<dbReference type="PROSITE" id="PS00136">
    <property type="entry name" value="SUBTILASE_ASP"/>
    <property type="match status" value="1"/>
</dbReference>
<dbReference type="Pfam" id="PF18911">
    <property type="entry name" value="PKD_4"/>
    <property type="match status" value="1"/>
</dbReference>
<dbReference type="InterPro" id="IPR023827">
    <property type="entry name" value="Peptidase_S8_Asp-AS"/>
</dbReference>
<dbReference type="Proteomes" id="UP000183080">
    <property type="component" value="Unassembled WGS sequence"/>
</dbReference>
<dbReference type="CDD" id="cd07487">
    <property type="entry name" value="Peptidases_S8_1"/>
    <property type="match status" value="1"/>
</dbReference>
<evidence type="ECO:0000259" key="9">
    <source>
        <dbReference type="PROSITE" id="PS50093"/>
    </source>
</evidence>